<accession>A0A1H0QW86</accession>
<dbReference type="InterPro" id="IPR001106">
    <property type="entry name" value="Aromatic_Lyase"/>
</dbReference>
<dbReference type="RefSeq" id="WP_342670653.1">
    <property type="nucleotide sequence ID" value="NZ_FNIX01000006.1"/>
</dbReference>
<dbReference type="Gene3D" id="1.20.200.10">
    <property type="entry name" value="Fumarase/aspartase (Central domain)"/>
    <property type="match status" value="1"/>
</dbReference>
<organism evidence="2 3">
    <name type="scientific">Lentzea jiangxiensis</name>
    <dbReference type="NCBI Taxonomy" id="641025"/>
    <lineage>
        <taxon>Bacteria</taxon>
        <taxon>Bacillati</taxon>
        <taxon>Actinomycetota</taxon>
        <taxon>Actinomycetes</taxon>
        <taxon>Pseudonocardiales</taxon>
        <taxon>Pseudonocardiaceae</taxon>
        <taxon>Lentzea</taxon>
    </lineage>
</organism>
<dbReference type="Pfam" id="PF00221">
    <property type="entry name" value="Lyase_aromatic"/>
    <property type="match status" value="1"/>
</dbReference>
<dbReference type="EMBL" id="FNIX01000006">
    <property type="protein sequence ID" value="SDP21553.1"/>
    <property type="molecule type" value="Genomic_DNA"/>
</dbReference>
<dbReference type="CDD" id="cd00332">
    <property type="entry name" value="PAL-HAL"/>
    <property type="match status" value="1"/>
</dbReference>
<dbReference type="STRING" id="641025.SAMN05421507_10643"/>
<reference evidence="3" key="1">
    <citation type="submission" date="2016-10" db="EMBL/GenBank/DDBJ databases">
        <authorList>
            <person name="Varghese N."/>
            <person name="Submissions S."/>
        </authorList>
    </citation>
    <scope>NUCLEOTIDE SEQUENCE [LARGE SCALE GENOMIC DNA]</scope>
    <source>
        <strain evidence="3">CGMCC 4.6609</strain>
    </source>
</reference>
<protein>
    <submittedName>
        <fullName evidence="2">Histidine ammonia-lyase</fullName>
    </submittedName>
</protein>
<dbReference type="AlphaFoldDB" id="A0A1H0QW86"/>
<gene>
    <name evidence="2" type="ORF">SAMN05421507_10643</name>
</gene>
<dbReference type="PANTHER" id="PTHR10362">
    <property type="entry name" value="HISTIDINE AMMONIA-LYASE"/>
    <property type="match status" value="1"/>
</dbReference>
<dbReference type="Proteomes" id="UP000199691">
    <property type="component" value="Unassembled WGS sequence"/>
</dbReference>
<dbReference type="GO" id="GO:0016841">
    <property type="term" value="F:ammonia-lyase activity"/>
    <property type="evidence" value="ECO:0007669"/>
    <property type="project" value="UniProtKB-ARBA"/>
</dbReference>
<dbReference type="SUPFAM" id="SSF48557">
    <property type="entry name" value="L-aspartase-like"/>
    <property type="match status" value="1"/>
</dbReference>
<keyword evidence="1 2" id="KW-0456">Lyase</keyword>
<dbReference type="Gene3D" id="1.10.275.10">
    <property type="entry name" value="Fumarase/aspartase (N-terminal domain)"/>
    <property type="match status" value="1"/>
</dbReference>
<sequence>MVEASPVVLDGQSLSADDVVRVARYHSPVALHADGLARLEASWRASQRLVVRRQVYGRTTGVGANRDQIVSTEGWAEHGLRLLRSHAGGLGGMLPEEQVRAMMVVRLNQLLAGGAGVRPAVADALLAALNSSCYPGVHEYGAIGTGDLTALAETGLTLLGERYWLGSTQTPDPIELDSGDALALISSNALTIGMAGLAWKDAHQLLKATSVVAALSFLAVDGAVEAYDERVHQGRPHPGQVAVAAEMRRLIGDPPRPAARIQDPFGYRCFPQIHGPAVDAATDLARVLDVEFNAAAENPLIVADHFGPSDDAAYHHGAFHSAYLGQALDRLRLSMLHTGHLSTARLATLVEPNFTGLRPFLAEGVRGSSGVMILEYSANSALAEVRTLAEPASIGNAVVSRGQEENSSFAFQSASQALRSLSAFRLVLACEVVAAVRALRLRGDHAGHAVVAGGFRGRGVEAEPGHGGPAAEPGRGGGFGAARRLRGVLTSRWPGRVGGCQFEARAKAG</sequence>
<dbReference type="InterPro" id="IPR024083">
    <property type="entry name" value="Fumarase/histidase_N"/>
</dbReference>
<evidence type="ECO:0000256" key="1">
    <source>
        <dbReference type="ARBA" id="ARBA00023239"/>
    </source>
</evidence>
<dbReference type="InterPro" id="IPR008948">
    <property type="entry name" value="L-Aspartase-like"/>
</dbReference>
<name>A0A1H0QW86_9PSEU</name>
<keyword evidence="3" id="KW-1185">Reference proteome</keyword>
<proteinExistence type="predicted"/>
<evidence type="ECO:0000313" key="2">
    <source>
        <dbReference type="EMBL" id="SDP21553.1"/>
    </source>
</evidence>
<evidence type="ECO:0000313" key="3">
    <source>
        <dbReference type="Proteomes" id="UP000199691"/>
    </source>
</evidence>